<dbReference type="InterPro" id="IPR002921">
    <property type="entry name" value="Fungal_lipase-type"/>
</dbReference>
<dbReference type="CDD" id="cd00519">
    <property type="entry name" value="Lipase_3"/>
    <property type="match status" value="1"/>
</dbReference>
<evidence type="ECO:0000259" key="5">
    <source>
        <dbReference type="Pfam" id="PF01764"/>
    </source>
</evidence>
<dbReference type="PANTHER" id="PTHR45856:SF11">
    <property type="entry name" value="FUNGAL LIPASE-LIKE DOMAIN-CONTAINING PROTEIN"/>
    <property type="match status" value="1"/>
</dbReference>
<sequence>MLFTTLSTLAVVFGTAFAQSKTSITTATYNDLVYYANLNEATSLSIGSTCPNPPNGVIALSYIDTGSGFDDTNVHGVVCLLPQQHRLQFMLVHAGFNVAYSSAKSMANTALAAAFKKYPSAALIISGYSLGGAIADLQFADLIATSSYKIAAVYTYGEPRTGNQAYANFVDAKSKSTSSNGIYFRVTHANDPVPRLPPAGAPIDYVHCRTEYWEMSSSAPSASSTYHCFGQEPSDCNEKASGSNVNDHLSYAGFAGVTC</sequence>
<evidence type="ECO:0000313" key="7">
    <source>
        <dbReference type="Proteomes" id="UP000799437"/>
    </source>
</evidence>
<dbReference type="RefSeq" id="XP_033602329.1">
    <property type="nucleotide sequence ID" value="XM_033746772.1"/>
</dbReference>
<protein>
    <submittedName>
        <fullName evidence="6">Alpha/beta-hydrolase</fullName>
    </submittedName>
</protein>
<dbReference type="GO" id="GO:0006629">
    <property type="term" value="P:lipid metabolic process"/>
    <property type="evidence" value="ECO:0007669"/>
    <property type="project" value="InterPro"/>
</dbReference>
<feature type="chain" id="PRO_5025461019" evidence="4">
    <location>
        <begin position="19"/>
        <end position="259"/>
    </location>
</feature>
<dbReference type="EMBL" id="ML996569">
    <property type="protein sequence ID" value="KAF2759878.1"/>
    <property type="molecule type" value="Genomic_DNA"/>
</dbReference>
<name>A0A6A6WAJ1_9PEZI</name>
<keyword evidence="7" id="KW-1185">Reference proteome</keyword>
<dbReference type="InterPro" id="IPR043580">
    <property type="entry name" value="CUTINASE_1"/>
</dbReference>
<organism evidence="6 7">
    <name type="scientific">Pseudovirgaria hyperparasitica</name>
    <dbReference type="NCBI Taxonomy" id="470096"/>
    <lineage>
        <taxon>Eukaryota</taxon>
        <taxon>Fungi</taxon>
        <taxon>Dikarya</taxon>
        <taxon>Ascomycota</taxon>
        <taxon>Pezizomycotina</taxon>
        <taxon>Dothideomycetes</taxon>
        <taxon>Dothideomycetes incertae sedis</taxon>
        <taxon>Acrospermales</taxon>
        <taxon>Acrospermaceae</taxon>
        <taxon>Pseudovirgaria</taxon>
    </lineage>
</organism>
<dbReference type="GeneID" id="54487826"/>
<evidence type="ECO:0000256" key="1">
    <source>
        <dbReference type="ARBA" id="ARBA00043996"/>
    </source>
</evidence>
<evidence type="ECO:0000256" key="2">
    <source>
        <dbReference type="ARBA" id="ARBA00047591"/>
    </source>
</evidence>
<evidence type="ECO:0000256" key="4">
    <source>
        <dbReference type="SAM" id="SignalP"/>
    </source>
</evidence>
<dbReference type="OrthoDB" id="426718at2759"/>
<feature type="domain" description="Fungal lipase-type" evidence="5">
    <location>
        <begin position="85"/>
        <end position="199"/>
    </location>
</feature>
<comment type="similarity">
    <text evidence="1">Belongs to the AB hydrolase superfamily. Lipase family. Class 3 subfamily.</text>
</comment>
<dbReference type="PANTHER" id="PTHR45856">
    <property type="entry name" value="ALPHA/BETA-HYDROLASES SUPERFAMILY PROTEIN"/>
    <property type="match status" value="1"/>
</dbReference>
<dbReference type="GO" id="GO:0016787">
    <property type="term" value="F:hydrolase activity"/>
    <property type="evidence" value="ECO:0007669"/>
    <property type="project" value="UniProtKB-KW"/>
</dbReference>
<dbReference type="AlphaFoldDB" id="A0A6A6WAJ1"/>
<keyword evidence="4" id="KW-0732">Signal</keyword>
<evidence type="ECO:0000256" key="3">
    <source>
        <dbReference type="ARBA" id="ARBA00048461"/>
    </source>
</evidence>
<dbReference type="Pfam" id="PF01764">
    <property type="entry name" value="Lipase_3"/>
    <property type="match status" value="1"/>
</dbReference>
<dbReference type="Proteomes" id="UP000799437">
    <property type="component" value="Unassembled WGS sequence"/>
</dbReference>
<dbReference type="SUPFAM" id="SSF53474">
    <property type="entry name" value="alpha/beta-Hydrolases"/>
    <property type="match status" value="1"/>
</dbReference>
<keyword evidence="6" id="KW-0378">Hydrolase</keyword>
<dbReference type="InterPro" id="IPR051218">
    <property type="entry name" value="Sec_MonoDiacylglyc_Lipase"/>
</dbReference>
<evidence type="ECO:0000313" key="6">
    <source>
        <dbReference type="EMBL" id="KAF2759878.1"/>
    </source>
</evidence>
<dbReference type="InterPro" id="IPR029058">
    <property type="entry name" value="AB_hydrolase_fold"/>
</dbReference>
<comment type="catalytic activity">
    <reaction evidence="2">
        <text>a diacylglycerol + H2O = a monoacylglycerol + a fatty acid + H(+)</text>
        <dbReference type="Rhea" id="RHEA:32731"/>
        <dbReference type="ChEBI" id="CHEBI:15377"/>
        <dbReference type="ChEBI" id="CHEBI:15378"/>
        <dbReference type="ChEBI" id="CHEBI:17408"/>
        <dbReference type="ChEBI" id="CHEBI:18035"/>
        <dbReference type="ChEBI" id="CHEBI:28868"/>
    </reaction>
</comment>
<comment type="catalytic activity">
    <reaction evidence="3">
        <text>a monoacylglycerol + H2O = glycerol + a fatty acid + H(+)</text>
        <dbReference type="Rhea" id="RHEA:15245"/>
        <dbReference type="ChEBI" id="CHEBI:15377"/>
        <dbReference type="ChEBI" id="CHEBI:15378"/>
        <dbReference type="ChEBI" id="CHEBI:17408"/>
        <dbReference type="ChEBI" id="CHEBI:17754"/>
        <dbReference type="ChEBI" id="CHEBI:28868"/>
    </reaction>
</comment>
<dbReference type="Gene3D" id="3.40.50.1820">
    <property type="entry name" value="alpha/beta hydrolase"/>
    <property type="match status" value="1"/>
</dbReference>
<feature type="signal peptide" evidence="4">
    <location>
        <begin position="1"/>
        <end position="18"/>
    </location>
</feature>
<accession>A0A6A6WAJ1</accession>
<reference evidence="6" key="1">
    <citation type="journal article" date="2020" name="Stud. Mycol.">
        <title>101 Dothideomycetes genomes: a test case for predicting lifestyles and emergence of pathogens.</title>
        <authorList>
            <person name="Haridas S."/>
            <person name="Albert R."/>
            <person name="Binder M."/>
            <person name="Bloem J."/>
            <person name="Labutti K."/>
            <person name="Salamov A."/>
            <person name="Andreopoulos B."/>
            <person name="Baker S."/>
            <person name="Barry K."/>
            <person name="Bills G."/>
            <person name="Bluhm B."/>
            <person name="Cannon C."/>
            <person name="Castanera R."/>
            <person name="Culley D."/>
            <person name="Daum C."/>
            <person name="Ezra D."/>
            <person name="Gonzalez J."/>
            <person name="Henrissat B."/>
            <person name="Kuo A."/>
            <person name="Liang C."/>
            <person name="Lipzen A."/>
            <person name="Lutzoni F."/>
            <person name="Magnuson J."/>
            <person name="Mondo S."/>
            <person name="Nolan M."/>
            <person name="Ohm R."/>
            <person name="Pangilinan J."/>
            <person name="Park H.-J."/>
            <person name="Ramirez L."/>
            <person name="Alfaro M."/>
            <person name="Sun H."/>
            <person name="Tritt A."/>
            <person name="Yoshinaga Y."/>
            <person name="Zwiers L.-H."/>
            <person name="Turgeon B."/>
            <person name="Goodwin S."/>
            <person name="Spatafora J."/>
            <person name="Crous P."/>
            <person name="Grigoriev I."/>
        </authorList>
    </citation>
    <scope>NUCLEOTIDE SEQUENCE</scope>
    <source>
        <strain evidence="6">CBS 121739</strain>
    </source>
</reference>
<proteinExistence type="inferred from homology"/>
<dbReference type="PROSITE" id="PS00155">
    <property type="entry name" value="CUTINASE_1"/>
    <property type="match status" value="1"/>
</dbReference>
<gene>
    <name evidence="6" type="ORF">EJ05DRAFT_499071</name>
</gene>